<dbReference type="InterPro" id="IPR050113">
    <property type="entry name" value="Ub_conjugating_enzyme"/>
</dbReference>
<dbReference type="InterPro" id="IPR000608">
    <property type="entry name" value="UBC"/>
</dbReference>
<dbReference type="STRING" id="105984.A0A427Y412"/>
<dbReference type="CDD" id="cd14311">
    <property type="entry name" value="UBA_II_E2_UBC1"/>
    <property type="match status" value="1"/>
</dbReference>
<dbReference type="Gene3D" id="3.10.110.10">
    <property type="entry name" value="Ubiquitin Conjugating Enzyme"/>
    <property type="match status" value="1"/>
</dbReference>
<dbReference type="RefSeq" id="XP_028478609.1">
    <property type="nucleotide sequence ID" value="XM_028619637.1"/>
</dbReference>
<dbReference type="Gene3D" id="1.10.8.10">
    <property type="entry name" value="DNA helicase RuvA subunit, C-terminal domain"/>
    <property type="match status" value="1"/>
</dbReference>
<dbReference type="InterPro" id="IPR009060">
    <property type="entry name" value="UBA-like_sf"/>
</dbReference>
<dbReference type="SMART" id="SM00212">
    <property type="entry name" value="UBCc"/>
    <property type="match status" value="1"/>
</dbReference>
<comment type="caution">
    <text evidence="3">The sequence shown here is derived from an EMBL/GenBank/DDBJ whole genome shotgun (WGS) entry which is preliminary data.</text>
</comment>
<proteinExistence type="predicted"/>
<evidence type="ECO:0000256" key="1">
    <source>
        <dbReference type="ARBA" id="ARBA00022786"/>
    </source>
</evidence>
<dbReference type="EMBL" id="RSCE01000002">
    <property type="protein sequence ID" value="RSH85824.1"/>
    <property type="molecule type" value="Genomic_DNA"/>
</dbReference>
<dbReference type="Pfam" id="PF00179">
    <property type="entry name" value="UQ_con"/>
    <property type="match status" value="1"/>
</dbReference>
<organism evidence="3 4">
    <name type="scientific">Apiotrichum porosum</name>
    <dbReference type="NCBI Taxonomy" id="105984"/>
    <lineage>
        <taxon>Eukaryota</taxon>
        <taxon>Fungi</taxon>
        <taxon>Dikarya</taxon>
        <taxon>Basidiomycota</taxon>
        <taxon>Agaricomycotina</taxon>
        <taxon>Tremellomycetes</taxon>
        <taxon>Trichosporonales</taxon>
        <taxon>Trichosporonaceae</taxon>
        <taxon>Apiotrichum</taxon>
    </lineage>
</organism>
<dbReference type="Proteomes" id="UP000279236">
    <property type="component" value="Unassembled WGS sequence"/>
</dbReference>
<dbReference type="GeneID" id="39588547"/>
<evidence type="ECO:0000313" key="3">
    <source>
        <dbReference type="EMBL" id="RSH85824.1"/>
    </source>
</evidence>
<reference evidence="3 4" key="1">
    <citation type="submission" date="2018-11" db="EMBL/GenBank/DDBJ databases">
        <title>Genome sequence of Apiotrichum porosum DSM 27194.</title>
        <authorList>
            <person name="Aliyu H."/>
            <person name="Gorte O."/>
            <person name="Ochsenreither K."/>
        </authorList>
    </citation>
    <scope>NUCLEOTIDE SEQUENCE [LARGE SCALE GENOMIC DNA]</scope>
    <source>
        <strain evidence="3 4">DSM 27194</strain>
    </source>
</reference>
<name>A0A427Y412_9TREE</name>
<keyword evidence="1" id="KW-0833">Ubl conjugation pathway</keyword>
<evidence type="ECO:0000259" key="2">
    <source>
        <dbReference type="PROSITE" id="PS50127"/>
    </source>
</evidence>
<dbReference type="SUPFAM" id="SSF46934">
    <property type="entry name" value="UBA-like"/>
    <property type="match status" value="1"/>
</dbReference>
<keyword evidence="4" id="KW-1185">Reference proteome</keyword>
<dbReference type="OrthoDB" id="9993688at2759"/>
<gene>
    <name evidence="3" type="ORF">EHS24_004004</name>
</gene>
<dbReference type="PROSITE" id="PS50127">
    <property type="entry name" value="UBC_2"/>
    <property type="match status" value="1"/>
</dbReference>
<dbReference type="AlphaFoldDB" id="A0A427Y412"/>
<dbReference type="Pfam" id="PF09288">
    <property type="entry name" value="UBA_3"/>
    <property type="match status" value="1"/>
</dbReference>
<dbReference type="InterPro" id="IPR015368">
    <property type="entry name" value="UBA_C_fun"/>
</dbReference>
<dbReference type="InterPro" id="IPR016135">
    <property type="entry name" value="UBQ-conjugating_enzyme/RWD"/>
</dbReference>
<accession>A0A427Y412</accession>
<sequence>MSAARLRRVQKEIKACQQDKESQIAIELVDDSPFHLIGSFPGPAETPYEGGYYEVDIVIPDAYPFEPVKMKFITKVYHPNVSSASVSNDLPGAELIPQGAICLDILKDKWSPVRAVDVTRQVHSPNIQVLTLKSTLISLQSLLCSPEPNDPQDAEVAKHFLASRESFNATAKHWAESYAKAPPTKVKGGRAATDAELAGLSEDSVVKFTDMGFPRAQVIAALKQLNYRGNNVSNINENTVIESLLK</sequence>
<dbReference type="CDD" id="cd23800">
    <property type="entry name" value="UBCc_UBE2K"/>
    <property type="match status" value="1"/>
</dbReference>
<dbReference type="PANTHER" id="PTHR24067">
    <property type="entry name" value="UBIQUITIN-CONJUGATING ENZYME E2"/>
    <property type="match status" value="1"/>
</dbReference>
<evidence type="ECO:0000313" key="4">
    <source>
        <dbReference type="Proteomes" id="UP000279236"/>
    </source>
</evidence>
<protein>
    <recommendedName>
        <fullName evidence="2">UBC core domain-containing protein</fullName>
    </recommendedName>
</protein>
<dbReference type="SUPFAM" id="SSF54495">
    <property type="entry name" value="UBC-like"/>
    <property type="match status" value="1"/>
</dbReference>
<feature type="domain" description="UBC core" evidence="2">
    <location>
        <begin position="4"/>
        <end position="180"/>
    </location>
</feature>